<feature type="compositionally biased region" description="Basic and acidic residues" evidence="3">
    <location>
        <begin position="1511"/>
        <end position="1521"/>
    </location>
</feature>
<organism evidence="5 6">
    <name type="scientific">Porites evermanni</name>
    <dbReference type="NCBI Taxonomy" id="104178"/>
    <lineage>
        <taxon>Eukaryota</taxon>
        <taxon>Metazoa</taxon>
        <taxon>Cnidaria</taxon>
        <taxon>Anthozoa</taxon>
        <taxon>Hexacorallia</taxon>
        <taxon>Scleractinia</taxon>
        <taxon>Fungiina</taxon>
        <taxon>Poritidae</taxon>
        <taxon>Porites</taxon>
    </lineage>
</organism>
<feature type="region of interest" description="Disordered" evidence="3">
    <location>
        <begin position="1894"/>
        <end position="1917"/>
    </location>
</feature>
<comment type="caution">
    <text evidence="5">The sequence shown here is derived from an EMBL/GenBank/DDBJ whole genome shotgun (WGS) entry which is preliminary data.</text>
</comment>
<dbReference type="PANTHER" id="PTHR10063:SF0">
    <property type="entry name" value="TUBERIN"/>
    <property type="match status" value="1"/>
</dbReference>
<reference evidence="5 6" key="1">
    <citation type="submission" date="2022-05" db="EMBL/GenBank/DDBJ databases">
        <authorList>
            <consortium name="Genoscope - CEA"/>
            <person name="William W."/>
        </authorList>
    </citation>
    <scope>NUCLEOTIDE SEQUENCE [LARGE SCALE GENOMIC DNA]</scope>
</reference>
<feature type="compositionally biased region" description="Basic and acidic residues" evidence="3">
    <location>
        <begin position="1538"/>
        <end position="1547"/>
    </location>
</feature>
<dbReference type="SUPFAM" id="SSF111347">
    <property type="entry name" value="Rap/Ran-GAP"/>
    <property type="match status" value="1"/>
</dbReference>
<dbReference type="InterPro" id="IPR016024">
    <property type="entry name" value="ARM-type_fold"/>
</dbReference>
<sequence>MYYVSLPVVTKMSKPNVSEGFRQKVKQFFGAKKGHVITSSVYEGPKPDEFFFHQELLQEISKENPLSNRVKVLKDLCDFLVSRRVENHAIEAAWAAVEDLLNPNSPVEARHVTFHFLTVMVSGQIDRLGILRCHFFSVVANHKIPEDISPRLEMLKALSDNGKDISYFEELTGPFLLSWMPDVMQEGRMDVFMPLVINVIHYNSSFLDEDIISGIVRETCRLSRTTKDEDDVELCLCLLDAVVRYSCLPSNALFEFIATACRAVNIQRFCPHSWKIMRNLLGTHLGHGGVYTMCNLLEDSNNSSDVMLLRGSVFFIGMCLWGSQRVPSLKYSNSTVLPSMLLALSCHHNLVALEVALSVQRLVKKYGHDLHVVAWDAVLDITEALQRQIEQHSPGDTALIENFHSLLTSIEELYETEKFNGPEERFFNIVEKVSSNRPERSLHILVSFRAQAVHPAQVGWLTNLHSLMEKYFRYEIRTSIREKVLSVLSSLLASYGHWYEEELLESAVLPYLSHISEDQDVTVRDAAVQILIDLCLMCDSQKCQDFLDIIEKVISRHVELQGKSYPLEQQQQLVQEEKELKDIKTAVSGLVEVFKHKLYRLPHGHAVRTFELLVSHMKAHYYHGYSTDIASVIRNLAFECFLSLRCDSSLRLGLCDSKAEGGGGKFSPYFTCMHSDADTKALSHLALINYSEVFEVILNCLQYEWDWTVIEYVLTALPEVLQNKNLILSANPALNTMTSVLCHMVSEPSCIIDLRRVPHGVGRAGLQSLIFPVLTVLATYHSSLDRGRQFELVRTLELGLVTKCAVLCVSSLTLCTMEMQAVMKSLLPALLVRLTQISATVSMAAPMLEFLSGLVHLPHLYASFQDSQYKSVFAICLPYTDPFRYSQYTVTLAYHVIAAWFVRSRVAYRKAFVGFVSKGLKSSAIIPERYDARPDSPALAASRAQMGSVSNQPSPQITHRSVSPVTHKETEAACELHSEMSEVCMDMMARYTFASCMSQPTRTKAVEYMLASGHSRTWMIGNTIVTITTSGTYISLDGVCDSCLALRQRTANLGHGEKVKVDKGLKQRKKAPVGSKEESPPQAMIDHIHGAGPGPGTQAPSGAQMSAEGSSLEKTALHKVHSVDTAKLMSEAHGSVVSERRFSEPLVPVNPQNCQCVCQGWAEIFIRRPSGNISWIMRIQNRESSMHLDSDITTAVVDDPQIGEFLSPPSDKLEEILSTSTESGSVIVDVIRQTKPPEGKALENSPSAWQQDSAEGYKNLEPPHLDSVSMYTPTGSTDSPPSTPADSMESESFEARGRLLSRSPRKKPSFFTMRESESSDILESPETTSMQDIPQDQTRKEMTFEKPQLGVSPAEHFPVSSLPEYSQWQLKKAETKYLSSSEMYRLASDEESVHSLNIDDHDHHHTDKKTDQPGKDYPQQYSTTPKKIERPKSLTLHTLSVDPPVIRESPEFAADKVFTDHDKAVTSANKDKLPSPTRSPKARESSKDLDTDPEVPKKPKLKKSSSISSPIRDKKSLDHSAHSSFSSPRQGKSTMAVKSKEAEDRHGYMGFLGDPKKSSSSPELSSPPAVHKVPLVKSEGAKRKMSRSRIVPLTGGPQFINKGSKSAPVASDPTDSGPKEPPILVTPSESFRYPLDPCFVFLQLYHASFLGAAHEKPQPVPEGEVIERAIKCLDRIPPYDTHKIGVIYVGPGQHDNEAAILRNVYGSTRYMSFLAGLGTLVRLRDCPPAEIYTGGLDRNGEDGEFAYSWQDDICQVIFHVATLMPTRESDSGCNSKKMHIGNDFVTIVYNDSQQTVKFGTIKGQFNFAEVLIKPLDNASNMVSLRFKDELKDLLTDTGPRVISDDNLPRLVRQLVVHINMASVIHQSQKRPTDAYGCNWLERLRQIKRVRSKATAENFSVPSSPMGKASPSPGLRPSSSLVTGLTDFTEYIMR</sequence>
<dbReference type="Gene3D" id="3.40.50.11210">
    <property type="entry name" value="Rap/Ran-GAP"/>
    <property type="match status" value="1"/>
</dbReference>
<feature type="region of interest" description="Disordered" evidence="3">
    <location>
        <begin position="1386"/>
        <end position="1625"/>
    </location>
</feature>
<feature type="compositionally biased region" description="Low complexity" evidence="3">
    <location>
        <begin position="1558"/>
        <end position="1568"/>
    </location>
</feature>
<dbReference type="PRINTS" id="PR01431">
    <property type="entry name" value="TUBERIN"/>
</dbReference>
<accession>A0ABN8M6F2</accession>
<dbReference type="InterPro" id="IPR003913">
    <property type="entry name" value="Tuberin"/>
</dbReference>
<dbReference type="InterPro" id="IPR018515">
    <property type="entry name" value="Tuberin-type_domain"/>
</dbReference>
<evidence type="ECO:0000256" key="1">
    <source>
        <dbReference type="ARBA" id="ARBA00022468"/>
    </source>
</evidence>
<dbReference type="PANTHER" id="PTHR10063">
    <property type="entry name" value="TUBERIN"/>
    <property type="match status" value="1"/>
</dbReference>
<dbReference type="PROSITE" id="PS50077">
    <property type="entry name" value="HEAT_REPEAT"/>
    <property type="match status" value="1"/>
</dbReference>
<dbReference type="InterPro" id="IPR021133">
    <property type="entry name" value="HEAT_type_2"/>
</dbReference>
<feature type="region of interest" description="Disordered" evidence="3">
    <location>
        <begin position="1257"/>
        <end position="1364"/>
    </location>
</feature>
<feature type="compositionally biased region" description="Polar residues" evidence="3">
    <location>
        <begin position="1319"/>
        <end position="1336"/>
    </location>
</feature>
<gene>
    <name evidence="5" type="ORF">PEVE_00025358</name>
</gene>
<dbReference type="Proteomes" id="UP001159427">
    <property type="component" value="Unassembled WGS sequence"/>
</dbReference>
<feature type="compositionally biased region" description="Polar residues" evidence="3">
    <location>
        <begin position="1098"/>
        <end position="1107"/>
    </location>
</feature>
<evidence type="ECO:0000313" key="6">
    <source>
        <dbReference type="Proteomes" id="UP001159427"/>
    </source>
</evidence>
<dbReference type="InterPro" id="IPR024584">
    <property type="entry name" value="Tuberin_N"/>
</dbReference>
<evidence type="ECO:0000256" key="2">
    <source>
        <dbReference type="PROSITE-ProRule" id="PRU00103"/>
    </source>
</evidence>
<dbReference type="EMBL" id="CALNXI010000341">
    <property type="protein sequence ID" value="CAH3025200.1"/>
    <property type="molecule type" value="Genomic_DNA"/>
</dbReference>
<dbReference type="PROSITE" id="PS50085">
    <property type="entry name" value="RAPGAP"/>
    <property type="match status" value="1"/>
</dbReference>
<feature type="domain" description="Rap-GAP" evidence="4">
    <location>
        <begin position="1670"/>
        <end position="1897"/>
    </location>
</feature>
<keyword evidence="6" id="KW-1185">Reference proteome</keyword>
<keyword evidence="1" id="KW-0343">GTPase activation</keyword>
<dbReference type="InterPro" id="IPR000331">
    <property type="entry name" value="Rap/Ran_GAP_dom"/>
</dbReference>
<dbReference type="Pfam" id="PF11864">
    <property type="entry name" value="DUF3384"/>
    <property type="match status" value="1"/>
</dbReference>
<name>A0ABN8M6F2_9CNID</name>
<protein>
    <recommendedName>
        <fullName evidence="4">Rap-GAP domain-containing protein</fullName>
    </recommendedName>
</protein>
<dbReference type="Gene3D" id="1.25.10.10">
    <property type="entry name" value="Leucine-rich Repeat Variant"/>
    <property type="match status" value="1"/>
</dbReference>
<feature type="repeat" description="HEAT" evidence="2">
    <location>
        <begin position="508"/>
        <end position="546"/>
    </location>
</feature>
<feature type="compositionally biased region" description="Basic and acidic residues" evidence="3">
    <location>
        <begin position="1481"/>
        <end position="1497"/>
    </location>
</feature>
<feature type="compositionally biased region" description="Low complexity" evidence="3">
    <location>
        <begin position="1272"/>
        <end position="1287"/>
    </location>
</feature>
<feature type="compositionally biased region" description="Basic and acidic residues" evidence="3">
    <location>
        <begin position="1448"/>
        <end position="1473"/>
    </location>
</feature>
<dbReference type="InterPro" id="IPR035974">
    <property type="entry name" value="Rap/Ran-GAP_sf"/>
</dbReference>
<dbReference type="SUPFAM" id="SSF48371">
    <property type="entry name" value="ARM repeat"/>
    <property type="match status" value="2"/>
</dbReference>
<proteinExistence type="predicted"/>
<evidence type="ECO:0000259" key="4">
    <source>
        <dbReference type="PROSITE" id="PS50085"/>
    </source>
</evidence>
<dbReference type="Pfam" id="PF03542">
    <property type="entry name" value="Tuberin"/>
    <property type="match status" value="1"/>
</dbReference>
<feature type="compositionally biased region" description="Basic and acidic residues" evidence="3">
    <location>
        <begin position="1387"/>
        <end position="1414"/>
    </location>
</feature>
<evidence type="ECO:0000256" key="3">
    <source>
        <dbReference type="SAM" id="MobiDB-lite"/>
    </source>
</evidence>
<dbReference type="InterPro" id="IPR011989">
    <property type="entry name" value="ARM-like"/>
</dbReference>
<evidence type="ECO:0000313" key="5">
    <source>
        <dbReference type="EMBL" id="CAH3025200.1"/>
    </source>
</evidence>
<feature type="region of interest" description="Disordered" evidence="3">
    <location>
        <begin position="1062"/>
        <end position="1107"/>
    </location>
</feature>
<dbReference type="InterPro" id="IPR027107">
    <property type="entry name" value="Tuberin/Ral-act_asu"/>
</dbReference>
<dbReference type="Pfam" id="PF02145">
    <property type="entry name" value="Rap_GAP"/>
    <property type="match status" value="1"/>
</dbReference>